<dbReference type="GO" id="GO:0005524">
    <property type="term" value="F:ATP binding"/>
    <property type="evidence" value="ECO:0007669"/>
    <property type="project" value="InterPro"/>
</dbReference>
<dbReference type="GO" id="GO:0009117">
    <property type="term" value="P:nucleotide metabolic process"/>
    <property type="evidence" value="ECO:0007669"/>
    <property type="project" value="InterPro"/>
</dbReference>
<dbReference type="InterPro" id="IPR043171">
    <property type="entry name" value="Ap4A_phos1/2-like"/>
</dbReference>
<dbReference type="EMBL" id="JADGJQ010000064">
    <property type="protein sequence ID" value="KAJ3174517.1"/>
    <property type="molecule type" value="Genomic_DNA"/>
</dbReference>
<dbReference type="Pfam" id="PF09830">
    <property type="entry name" value="ATP_transf"/>
    <property type="match status" value="1"/>
</dbReference>
<evidence type="ECO:0000313" key="5">
    <source>
        <dbReference type="Proteomes" id="UP001212152"/>
    </source>
</evidence>
<protein>
    <submittedName>
        <fullName evidence="4">Bifunctional AP-4-A phosphorylase/ADP sulfurylase</fullName>
    </submittedName>
</protein>
<evidence type="ECO:0000313" key="4">
    <source>
        <dbReference type="EMBL" id="KAJ3174517.1"/>
    </source>
</evidence>
<sequence>MLRSKILSVFDTALSTGHVVWRDSTAHFVFAASVRWQFRLATALAQKPAGEHSKPSTTKKDFNPFLPYDEALFVDSFDNFNLLLNKFSIVRGHVLLTTTDFQNQLEPLNASDFAAAWRTLQAPGMSQYLCFYNSGKNAGASQHHKHLQLIPEADEDAGQPFPPIRAILSAETESVARAGTPFTHEALPFAHCLVLLPPSLSCEDPIAAGKHLEALYQQSLKKAFGDAGQDIGSCLDPETQERSAQPSYNVVLTSEFLMVVPRRAERAEGISLNSVAFAGMMLVKSQEELDLAIEKGPIELLAQVTYPVFVKKIVG</sequence>
<feature type="active site" description="Nucleophile" evidence="1">
    <location>
        <position position="146"/>
    </location>
</feature>
<dbReference type="InterPro" id="IPR045759">
    <property type="entry name" value="Ap4A_phos1/2_N"/>
</dbReference>
<dbReference type="PANTHER" id="PTHR38420">
    <property type="entry name" value="AP-4-A PHOSPHORYLASE II"/>
    <property type="match status" value="1"/>
</dbReference>
<dbReference type="InterPro" id="IPR009163">
    <property type="entry name" value="Ap4A_phos1/2"/>
</dbReference>
<reference evidence="4" key="1">
    <citation type="submission" date="2020-05" db="EMBL/GenBank/DDBJ databases">
        <title>Phylogenomic resolution of chytrid fungi.</title>
        <authorList>
            <person name="Stajich J.E."/>
            <person name="Amses K."/>
            <person name="Simmons R."/>
            <person name="Seto K."/>
            <person name="Myers J."/>
            <person name="Bonds A."/>
            <person name="Quandt C.A."/>
            <person name="Barry K."/>
            <person name="Liu P."/>
            <person name="Grigoriev I."/>
            <person name="Longcore J.E."/>
            <person name="James T.Y."/>
        </authorList>
    </citation>
    <scope>NUCLEOTIDE SEQUENCE</scope>
    <source>
        <strain evidence="4">JEL0379</strain>
    </source>
</reference>
<keyword evidence="5" id="KW-1185">Reference proteome</keyword>
<dbReference type="PIRSF" id="PIRSF000846">
    <property type="entry name" value="ATP_adenylyltr"/>
    <property type="match status" value="1"/>
</dbReference>
<dbReference type="Gene3D" id="3.30.428.70">
    <property type="match status" value="1"/>
</dbReference>
<feature type="domain" description="Ap4A phosphorylase 1/2 N-terminal" evidence="3">
    <location>
        <begin position="2"/>
        <end position="167"/>
    </location>
</feature>
<comment type="caution">
    <text evidence="4">The sequence shown here is derived from an EMBL/GenBank/DDBJ whole genome shotgun (WGS) entry which is preliminary data.</text>
</comment>
<dbReference type="InterPro" id="IPR019200">
    <property type="entry name" value="ATP_adenylylTrfase_C"/>
</dbReference>
<gene>
    <name evidence="4" type="primary">APA2</name>
    <name evidence="4" type="ORF">HDU87_007108</name>
</gene>
<proteinExistence type="predicted"/>
<name>A0AAD5XJX8_9FUNG</name>
<dbReference type="SUPFAM" id="SSF54197">
    <property type="entry name" value="HIT-like"/>
    <property type="match status" value="1"/>
</dbReference>
<dbReference type="Pfam" id="PF19327">
    <property type="entry name" value="Ap4A_phos_N"/>
    <property type="match status" value="1"/>
</dbReference>
<evidence type="ECO:0000259" key="2">
    <source>
        <dbReference type="Pfam" id="PF09830"/>
    </source>
</evidence>
<dbReference type="AlphaFoldDB" id="A0AAD5XJX8"/>
<dbReference type="Proteomes" id="UP001212152">
    <property type="component" value="Unassembled WGS sequence"/>
</dbReference>
<dbReference type="GO" id="GO:0003877">
    <property type="term" value="F:ATP:ADP adenylyltransferase activity"/>
    <property type="evidence" value="ECO:0007669"/>
    <property type="project" value="InterPro"/>
</dbReference>
<evidence type="ECO:0000256" key="1">
    <source>
        <dbReference type="PIRSR" id="PIRSR000846-1"/>
    </source>
</evidence>
<organism evidence="4 5">
    <name type="scientific">Geranomyces variabilis</name>
    <dbReference type="NCBI Taxonomy" id="109894"/>
    <lineage>
        <taxon>Eukaryota</taxon>
        <taxon>Fungi</taxon>
        <taxon>Fungi incertae sedis</taxon>
        <taxon>Chytridiomycota</taxon>
        <taxon>Chytridiomycota incertae sedis</taxon>
        <taxon>Chytridiomycetes</taxon>
        <taxon>Spizellomycetales</taxon>
        <taxon>Powellomycetaceae</taxon>
        <taxon>Geranomyces</taxon>
    </lineage>
</organism>
<accession>A0AAD5XJX8</accession>
<feature type="domain" description="ATP adenylyltransferase C-terminal" evidence="2">
    <location>
        <begin position="186"/>
        <end position="307"/>
    </location>
</feature>
<evidence type="ECO:0000259" key="3">
    <source>
        <dbReference type="Pfam" id="PF19327"/>
    </source>
</evidence>
<dbReference type="PANTHER" id="PTHR38420:SF1">
    <property type="entry name" value="PUTATIVE (AFU_ORTHOLOGUE AFUA_5G14690)-RELATED"/>
    <property type="match status" value="1"/>
</dbReference>
<dbReference type="InterPro" id="IPR036265">
    <property type="entry name" value="HIT-like_sf"/>
</dbReference>